<dbReference type="EMBL" id="JAIQDJ010000011">
    <property type="protein sequence ID" value="MBZ4187106.1"/>
    <property type="molecule type" value="Genomic_DNA"/>
</dbReference>
<reference evidence="1" key="1">
    <citation type="submission" date="2021-09" db="EMBL/GenBank/DDBJ databases">
        <authorList>
            <person name="Wu T."/>
            <person name="Guo S.Z."/>
        </authorList>
    </citation>
    <scope>NUCLEOTIDE SEQUENCE</scope>
    <source>
        <strain evidence="1">RSS-23</strain>
    </source>
</reference>
<gene>
    <name evidence="1" type="ORF">K7B09_12315</name>
</gene>
<sequence>MKATVVGLVTPHVLRIMDLAKQAESGVNIDWYLRDAVAKTINDLGHQYNARELLSAYAQGLQAAADDAGRIRSTYANALQAAAAIAERELGARG</sequence>
<comment type="caution">
    <text evidence="1">The sequence shown here is derived from an EMBL/GenBank/DDBJ whole genome shotgun (WGS) entry which is preliminary data.</text>
</comment>
<dbReference type="RefSeq" id="WP_223629775.1">
    <property type="nucleotide sequence ID" value="NZ_JAIQDJ010000011.1"/>
</dbReference>
<evidence type="ECO:0000313" key="2">
    <source>
        <dbReference type="Proteomes" id="UP001430290"/>
    </source>
</evidence>
<protein>
    <submittedName>
        <fullName evidence="1">Uncharacterized protein</fullName>
    </submittedName>
</protein>
<name>A0ABS7TGV7_9GAMM</name>
<evidence type="ECO:0000313" key="1">
    <source>
        <dbReference type="EMBL" id="MBZ4187106.1"/>
    </source>
</evidence>
<dbReference type="Proteomes" id="UP001430290">
    <property type="component" value="Unassembled WGS sequence"/>
</dbReference>
<keyword evidence="2" id="KW-1185">Reference proteome</keyword>
<organism evidence="1 2">
    <name type="scientific">Thermomonas beijingensis</name>
    <dbReference type="NCBI Taxonomy" id="2872701"/>
    <lineage>
        <taxon>Bacteria</taxon>
        <taxon>Pseudomonadati</taxon>
        <taxon>Pseudomonadota</taxon>
        <taxon>Gammaproteobacteria</taxon>
        <taxon>Lysobacterales</taxon>
        <taxon>Lysobacteraceae</taxon>
        <taxon>Thermomonas</taxon>
    </lineage>
</organism>
<proteinExistence type="predicted"/>
<accession>A0ABS7TGV7</accession>